<protein>
    <submittedName>
        <fullName evidence="2">Uncharacterized protein</fullName>
    </submittedName>
</protein>
<sequence>MNIELGVLCTLLGATITYLNFKRIKDKDNKEDGKHEGITDLKLDYISKGVDDIRLDLKAADRKIEDVNTRLIKVEESTKSAHHRIDGLEKED</sequence>
<proteinExistence type="predicted"/>
<evidence type="ECO:0000256" key="1">
    <source>
        <dbReference type="SAM" id="Coils"/>
    </source>
</evidence>
<keyword evidence="1" id="KW-0175">Coiled coil</keyword>
<accession>A0A6G4ED96</accession>
<comment type="caution">
    <text evidence="2">The sequence shown here is derived from an EMBL/GenBank/DDBJ whole genome shotgun (WGS) entry which is preliminary data.</text>
</comment>
<dbReference type="EMBL" id="SWRL01000002">
    <property type="protein sequence ID" value="NFH61213.1"/>
    <property type="molecule type" value="Genomic_DNA"/>
</dbReference>
<feature type="coiled-coil region" evidence="1">
    <location>
        <begin position="50"/>
        <end position="77"/>
    </location>
</feature>
<reference evidence="2" key="1">
    <citation type="submission" date="2019-04" db="EMBL/GenBank/DDBJ databases">
        <title>Genome sequencing of Clostridium botulinum Groups I-IV and Clostridium butyricum.</title>
        <authorList>
            <person name="Brunt J."/>
            <person name="Van Vliet A.H.M."/>
            <person name="Stringer S.C."/>
            <person name="Carter A.T."/>
            <person name="Peck M.W."/>
        </authorList>
    </citation>
    <scope>NUCLEOTIDE SEQUENCE</scope>
    <source>
        <strain evidence="2">IFR 15/031</strain>
    </source>
</reference>
<dbReference type="AlphaFoldDB" id="A0A6G4ED96"/>
<dbReference type="RefSeq" id="WP_061319527.1">
    <property type="nucleotide sequence ID" value="NZ_CP013849.1"/>
</dbReference>
<evidence type="ECO:0000313" key="2">
    <source>
        <dbReference type="EMBL" id="NFH61213.1"/>
    </source>
</evidence>
<name>A0A6G4ED96_CLOBO</name>
<gene>
    <name evidence="2" type="ORF">FC962_04720</name>
</gene>
<organism evidence="2">
    <name type="scientific">Clostridium botulinum</name>
    <dbReference type="NCBI Taxonomy" id="1491"/>
    <lineage>
        <taxon>Bacteria</taxon>
        <taxon>Bacillati</taxon>
        <taxon>Bacillota</taxon>
        <taxon>Clostridia</taxon>
        <taxon>Eubacteriales</taxon>
        <taxon>Clostridiaceae</taxon>
        <taxon>Clostridium</taxon>
    </lineage>
</organism>